<dbReference type="EMBL" id="BK061760">
    <property type="protein sequence ID" value="DAZ90695.1"/>
    <property type="molecule type" value="Viral_cRNA"/>
</dbReference>
<proteinExistence type="predicted"/>
<feature type="region of interest" description="Disordered" evidence="1">
    <location>
        <begin position="282"/>
        <end position="330"/>
    </location>
</feature>
<feature type="compositionally biased region" description="Basic and acidic residues" evidence="1">
    <location>
        <begin position="321"/>
        <end position="330"/>
    </location>
</feature>
<reference evidence="2" key="1">
    <citation type="journal article" date="2022" name="bioRxiv">
        <title>Unlocking the hidden genetic diversity of varicosaviruses, the neglected plant rhabdoviruses.</title>
        <authorList>
            <person name="Bejerman N."/>
            <person name="Dietzgen R.G."/>
            <person name="Debat H."/>
        </authorList>
    </citation>
    <scope>NUCLEOTIDE SEQUENCE</scope>
</reference>
<evidence type="ECO:0000256" key="1">
    <source>
        <dbReference type="SAM" id="MobiDB-lite"/>
    </source>
</evidence>
<name>A0A9N6YJ93_9RHAB</name>
<feature type="compositionally biased region" description="Acidic residues" evidence="1">
    <location>
        <begin position="286"/>
        <end position="296"/>
    </location>
</feature>
<sequence>MSWLTWIKRINDAIKVIAQITDTVTVLLNDPDVEHHTRASFGVAKKHILGLEKSLGIGGIYQEGDQPVNVLRRLHQAERDWYRKIVGHFVLHMDYKGGSKPGSIELHTLLLAAEKQFPHSSRLRGNHMYHSTLDIGIIDKLERMIGRLSSGPIPPSWCGNDCEHDRIQRCLETIAKKKRGTGHIDYARMLSAVSDDFSPQEIQRVNEIKMMALNLMLLVSSSPKSILRNNHPLFTCDPDNDALTLTGQVTLHSRGASYSYIKKILLMVKSVVTLVPHTIARTTPDYDSDMDTDSDESQAASPKAPRSSPEHILYPVLPNFRGEDRSEEVP</sequence>
<protein>
    <submittedName>
        <fullName evidence="2">Protein 5</fullName>
    </submittedName>
</protein>
<accession>A0A9N6YJ93</accession>
<organism evidence="2">
    <name type="scientific">Chamaemelum virus 1</name>
    <dbReference type="NCBI Taxonomy" id="2977963"/>
    <lineage>
        <taxon>Viruses</taxon>
        <taxon>Riboviria</taxon>
        <taxon>Orthornavirae</taxon>
        <taxon>Negarnaviricota</taxon>
        <taxon>Haploviricotina</taxon>
        <taxon>Monjiviricetes</taxon>
        <taxon>Mononegavirales</taxon>
        <taxon>Rhabdoviridae</taxon>
    </lineage>
</organism>
<evidence type="ECO:0000313" key="2">
    <source>
        <dbReference type="EMBL" id="DAZ90695.1"/>
    </source>
</evidence>